<sequence>MFDHVNQLVPLHASPFDGRRLPREPLCGSKVAMGRDSFMSIGTHFSSTSEDHVVGRRHSAAYISRCCG</sequence>
<proteinExistence type="predicted"/>
<gene>
    <name evidence="1" type="ORF">IPOD504_LOCUS15124</name>
</gene>
<feature type="non-terminal residue" evidence="1">
    <location>
        <position position="68"/>
    </location>
</feature>
<organism evidence="1 2">
    <name type="scientific">Iphiclides podalirius</name>
    <name type="common">scarce swallowtail</name>
    <dbReference type="NCBI Taxonomy" id="110791"/>
    <lineage>
        <taxon>Eukaryota</taxon>
        <taxon>Metazoa</taxon>
        <taxon>Ecdysozoa</taxon>
        <taxon>Arthropoda</taxon>
        <taxon>Hexapoda</taxon>
        <taxon>Insecta</taxon>
        <taxon>Pterygota</taxon>
        <taxon>Neoptera</taxon>
        <taxon>Endopterygota</taxon>
        <taxon>Lepidoptera</taxon>
        <taxon>Glossata</taxon>
        <taxon>Ditrysia</taxon>
        <taxon>Papilionoidea</taxon>
        <taxon>Papilionidae</taxon>
        <taxon>Papilioninae</taxon>
        <taxon>Iphiclides</taxon>
    </lineage>
</organism>
<keyword evidence="2" id="KW-1185">Reference proteome</keyword>
<dbReference type="EMBL" id="OW152818">
    <property type="protein sequence ID" value="CAH2071441.1"/>
    <property type="molecule type" value="Genomic_DNA"/>
</dbReference>
<dbReference type="Proteomes" id="UP000837857">
    <property type="component" value="Chromosome 6"/>
</dbReference>
<reference evidence="1" key="1">
    <citation type="submission" date="2022-03" db="EMBL/GenBank/DDBJ databases">
        <authorList>
            <person name="Martin H S."/>
        </authorList>
    </citation>
    <scope>NUCLEOTIDE SEQUENCE</scope>
</reference>
<accession>A0ABN8J0X2</accession>
<protein>
    <submittedName>
        <fullName evidence="1">Uncharacterized protein</fullName>
    </submittedName>
</protein>
<evidence type="ECO:0000313" key="2">
    <source>
        <dbReference type="Proteomes" id="UP000837857"/>
    </source>
</evidence>
<name>A0ABN8J0X2_9NEOP</name>
<evidence type="ECO:0000313" key="1">
    <source>
        <dbReference type="EMBL" id="CAH2071441.1"/>
    </source>
</evidence>